<dbReference type="EMBL" id="LVXG01000056">
    <property type="protein sequence ID" value="OQP43069.1"/>
    <property type="molecule type" value="Genomic_DNA"/>
</dbReference>
<dbReference type="Pfam" id="PF01833">
    <property type="entry name" value="TIG"/>
    <property type="match status" value="1"/>
</dbReference>
<dbReference type="InterPro" id="IPR013783">
    <property type="entry name" value="Ig-like_fold"/>
</dbReference>
<keyword evidence="1" id="KW-0812">Transmembrane</keyword>
<proteinExistence type="predicted"/>
<dbReference type="Proteomes" id="UP000192610">
    <property type="component" value="Unassembled WGS sequence"/>
</dbReference>
<feature type="transmembrane region" description="Helical" evidence="1">
    <location>
        <begin position="22"/>
        <end position="40"/>
    </location>
</feature>
<dbReference type="InterPro" id="IPR014756">
    <property type="entry name" value="Ig_E-set"/>
</dbReference>
<keyword evidence="1" id="KW-0472">Membrane</keyword>
<dbReference type="CDD" id="cd00102">
    <property type="entry name" value="IPT"/>
    <property type="match status" value="1"/>
</dbReference>
<evidence type="ECO:0000313" key="4">
    <source>
        <dbReference type="Proteomes" id="UP000192610"/>
    </source>
</evidence>
<evidence type="ECO:0000256" key="1">
    <source>
        <dbReference type="SAM" id="Phobius"/>
    </source>
</evidence>
<accession>A0A1V9EAF1</accession>
<keyword evidence="4" id="KW-1185">Reference proteome</keyword>
<comment type="caution">
    <text evidence="3">The sequence shown here is derived from an EMBL/GenBank/DDBJ whole genome shotgun (WGS) entry which is preliminary data.</text>
</comment>
<protein>
    <recommendedName>
        <fullName evidence="2">IPT/TIG domain-containing protein</fullName>
    </recommendedName>
</protein>
<dbReference type="Gene3D" id="2.60.40.10">
    <property type="entry name" value="Immunoglobulins"/>
    <property type="match status" value="2"/>
</dbReference>
<sequence length="380" mass="41303">MNRLLPIIKPFQAFTMNYFKNTTSYIAIIFFAGLLVFSACKKEKGMDNPTASQLSPLLGAAGDVLTLTGDDLANIQTIVFEKDNVPCLFNPTLNTANAVIFRVPDTASGGDQNIVLTNIEGKQVSVQFNVLALPRVTEASNYNFTGGTVLELTGRNFEVANKVVLHGTTDEATILSQSKTKLVIKMPSTNVVRAKLDITNPTGTSVTGQEFVYIPNNFIVFDDDWGKDGAYGIGSIQSWSFSCNPSISTAVAPKAGTAVLRADYTDAGGGLSTFLGCSWTTNNNTFNMVYKMAFITFWARTEAADVDITIVPDNPWKGTDPFGAATGFGSKTVTLEKGKWMYFKIPADFISGDYSRLNFKTTDKAAPKTTIYYDDIILVK</sequence>
<organism evidence="3 4">
    <name type="scientific">Niastella yeongjuensis</name>
    <dbReference type="NCBI Taxonomy" id="354355"/>
    <lineage>
        <taxon>Bacteria</taxon>
        <taxon>Pseudomonadati</taxon>
        <taxon>Bacteroidota</taxon>
        <taxon>Chitinophagia</taxon>
        <taxon>Chitinophagales</taxon>
        <taxon>Chitinophagaceae</taxon>
        <taxon>Niastella</taxon>
    </lineage>
</organism>
<dbReference type="SUPFAM" id="SSF81296">
    <property type="entry name" value="E set domains"/>
    <property type="match status" value="2"/>
</dbReference>
<keyword evidence="1" id="KW-1133">Transmembrane helix</keyword>
<evidence type="ECO:0000259" key="2">
    <source>
        <dbReference type="Pfam" id="PF01833"/>
    </source>
</evidence>
<feature type="domain" description="IPT/TIG" evidence="2">
    <location>
        <begin position="136"/>
        <end position="213"/>
    </location>
</feature>
<gene>
    <name evidence="3" type="ORF">A4H97_13065</name>
</gene>
<dbReference type="InterPro" id="IPR002909">
    <property type="entry name" value="IPT_dom"/>
</dbReference>
<dbReference type="STRING" id="354355.SAMN05660816_03284"/>
<evidence type="ECO:0000313" key="3">
    <source>
        <dbReference type="EMBL" id="OQP43069.1"/>
    </source>
</evidence>
<name>A0A1V9EAF1_9BACT</name>
<reference evidence="4" key="1">
    <citation type="submission" date="2016-04" db="EMBL/GenBank/DDBJ databases">
        <authorList>
            <person name="Chen L."/>
            <person name="Zhuang W."/>
            <person name="Wang G."/>
        </authorList>
    </citation>
    <scope>NUCLEOTIDE SEQUENCE [LARGE SCALE GENOMIC DNA]</scope>
    <source>
        <strain evidence="4">17621</strain>
    </source>
</reference>
<dbReference type="AlphaFoldDB" id="A0A1V9EAF1"/>